<sequence>MDEIENKLEELEEMVINMDEVDVVIPWKIAKNLLQRAGYLSEEEHRLLSWRLGKSKYAGKRSEKVRNLLEGLRNSGSSENS</sequence>
<reference evidence="1 2" key="1">
    <citation type="journal article" date="2002" name="Proc. Natl. Acad. Sci. U.S.A.">
        <title>Genome sequence of a serotype M3 strain of group A Streptococcus: phage-encoded toxins, the high-virulence phenotype, and clone emergence.</title>
        <authorList>
            <person name="Beres S.B."/>
            <person name="Sylva G.L."/>
            <person name="Barbian K.D."/>
            <person name="Lei B."/>
            <person name="Hoff J.S."/>
            <person name="Mammarella N.D."/>
            <person name="Liu M.Y."/>
            <person name="Smoot J.C."/>
            <person name="Porcella S.F."/>
            <person name="Parkins L.D."/>
            <person name="Campbell D.S."/>
            <person name="Smith T.M."/>
            <person name="McCormick J.K."/>
            <person name="Leung D.Y."/>
            <person name="Schlievert P.M."/>
            <person name="Musser J.M."/>
        </authorList>
    </citation>
    <scope>NUCLEOTIDE SEQUENCE [LARGE SCALE GENOMIC DNA]</scope>
    <source>
        <strain evidence="2">ATCC BAA-595 / MGAS315</strain>
    </source>
</reference>
<dbReference type="KEGG" id="spg:SpyM3_0970"/>
<evidence type="ECO:0000313" key="2">
    <source>
        <dbReference type="Proteomes" id="UP000000564"/>
    </source>
</evidence>
<protein>
    <submittedName>
        <fullName evidence="1">Uncharacterized protein</fullName>
    </submittedName>
</protein>
<dbReference type="AlphaFoldDB" id="A0A0H2UV09"/>
<dbReference type="EMBL" id="AE014074">
    <property type="protein sequence ID" value="AAM79577.1"/>
    <property type="molecule type" value="Genomic_DNA"/>
</dbReference>
<evidence type="ECO:0000313" key="1">
    <source>
        <dbReference type="EMBL" id="AAM79577.1"/>
    </source>
</evidence>
<name>A0A0H2UV09_STRP3</name>
<accession>A0A0H2UV09</accession>
<proteinExistence type="predicted"/>
<organism evidence="1 2">
    <name type="scientific">Streptococcus pyogenes serotype M3 (strain ATCC BAA-595 / MGAS315)</name>
    <dbReference type="NCBI Taxonomy" id="198466"/>
    <lineage>
        <taxon>Bacteria</taxon>
        <taxon>Bacillati</taxon>
        <taxon>Bacillota</taxon>
        <taxon>Bacilli</taxon>
        <taxon>Lactobacillales</taxon>
        <taxon>Streptococcaceae</taxon>
        <taxon>Streptococcus</taxon>
    </lineage>
</organism>
<dbReference type="HOGENOM" id="CLU_2572442_0_0_9"/>
<dbReference type="Proteomes" id="UP000000564">
    <property type="component" value="Chromosome"/>
</dbReference>
<gene>
    <name evidence="1" type="ordered locus">SpyM3_0970</name>
</gene>